<comment type="caution">
    <text evidence="3">The sequence shown here is derived from an EMBL/GenBank/DDBJ whole genome shotgun (WGS) entry which is preliminary data.</text>
</comment>
<dbReference type="InterPro" id="IPR013087">
    <property type="entry name" value="Znf_C2H2_type"/>
</dbReference>
<organism evidence="3 4">
    <name type="scientific">Aphis craccivora</name>
    <name type="common">Cowpea aphid</name>
    <dbReference type="NCBI Taxonomy" id="307492"/>
    <lineage>
        <taxon>Eukaryota</taxon>
        <taxon>Metazoa</taxon>
        <taxon>Ecdysozoa</taxon>
        <taxon>Arthropoda</taxon>
        <taxon>Hexapoda</taxon>
        <taxon>Insecta</taxon>
        <taxon>Pterygota</taxon>
        <taxon>Neoptera</taxon>
        <taxon>Paraneoptera</taxon>
        <taxon>Hemiptera</taxon>
        <taxon>Sternorrhyncha</taxon>
        <taxon>Aphidomorpha</taxon>
        <taxon>Aphidoidea</taxon>
        <taxon>Aphididae</taxon>
        <taxon>Aphidini</taxon>
        <taxon>Aphis</taxon>
        <taxon>Aphis</taxon>
    </lineage>
</organism>
<dbReference type="Pfam" id="PF13894">
    <property type="entry name" value="zf-C2H2_4"/>
    <property type="match status" value="1"/>
</dbReference>
<dbReference type="GO" id="GO:0008270">
    <property type="term" value="F:zinc ion binding"/>
    <property type="evidence" value="ECO:0007669"/>
    <property type="project" value="UniProtKB-KW"/>
</dbReference>
<keyword evidence="1" id="KW-0863">Zinc-finger</keyword>
<dbReference type="PROSITE" id="PS00028">
    <property type="entry name" value="ZINC_FINGER_C2H2_1"/>
    <property type="match status" value="1"/>
</dbReference>
<reference evidence="3 4" key="1">
    <citation type="submission" date="2019-08" db="EMBL/GenBank/DDBJ databases">
        <title>Whole genome of Aphis craccivora.</title>
        <authorList>
            <person name="Voronova N.V."/>
            <person name="Shulinski R.S."/>
            <person name="Bandarenka Y.V."/>
            <person name="Zhorov D.G."/>
            <person name="Warner D."/>
        </authorList>
    </citation>
    <scope>NUCLEOTIDE SEQUENCE [LARGE SCALE GENOMIC DNA]</scope>
    <source>
        <strain evidence="3">180601</strain>
        <tissue evidence="3">Whole Body</tissue>
    </source>
</reference>
<keyword evidence="4" id="KW-1185">Reference proteome</keyword>
<evidence type="ECO:0000313" key="3">
    <source>
        <dbReference type="EMBL" id="KAF0730965.1"/>
    </source>
</evidence>
<gene>
    <name evidence="3" type="ORF">FWK35_00029799</name>
</gene>
<dbReference type="Proteomes" id="UP000478052">
    <property type="component" value="Unassembled WGS sequence"/>
</dbReference>
<feature type="domain" description="C2H2-type" evidence="2">
    <location>
        <begin position="29"/>
        <end position="52"/>
    </location>
</feature>
<proteinExistence type="predicted"/>
<evidence type="ECO:0000256" key="1">
    <source>
        <dbReference type="PROSITE-ProRule" id="PRU00042"/>
    </source>
</evidence>
<dbReference type="Gene3D" id="3.30.160.60">
    <property type="entry name" value="Classic Zinc Finger"/>
    <property type="match status" value="2"/>
</dbReference>
<protein>
    <submittedName>
        <fullName evidence="3">Zinc finger protein 746-like</fullName>
    </submittedName>
</protein>
<dbReference type="AlphaFoldDB" id="A0A6G0WU00"/>
<feature type="domain" description="C2H2-type" evidence="2">
    <location>
        <begin position="2"/>
        <end position="29"/>
    </location>
</feature>
<name>A0A6G0WU00_APHCR</name>
<dbReference type="SMART" id="SM00355">
    <property type="entry name" value="ZnF_C2H2"/>
    <property type="match status" value="2"/>
</dbReference>
<evidence type="ECO:0000313" key="4">
    <source>
        <dbReference type="Proteomes" id="UP000478052"/>
    </source>
</evidence>
<dbReference type="SUPFAM" id="SSF57667">
    <property type="entry name" value="beta-beta-alpha zinc fingers"/>
    <property type="match status" value="1"/>
</dbReference>
<keyword evidence="1" id="KW-0862">Zinc</keyword>
<dbReference type="Pfam" id="PF00096">
    <property type="entry name" value="zf-C2H2"/>
    <property type="match status" value="1"/>
</dbReference>
<keyword evidence="1" id="KW-0479">Metal-binding</keyword>
<accession>A0A6G0WU00</accession>
<sequence>MFKFDQCPSVFTRKDNLVAHHKTHTGIRFPCTICPSTFKYKHHLNRHYKNVHGFVNVPEHHRARENVITPQIQIA</sequence>
<dbReference type="OrthoDB" id="6623541at2759"/>
<dbReference type="InterPro" id="IPR036236">
    <property type="entry name" value="Znf_C2H2_sf"/>
</dbReference>
<evidence type="ECO:0000259" key="2">
    <source>
        <dbReference type="PROSITE" id="PS50157"/>
    </source>
</evidence>
<dbReference type="PROSITE" id="PS50157">
    <property type="entry name" value="ZINC_FINGER_C2H2_2"/>
    <property type="match status" value="2"/>
</dbReference>
<dbReference type="EMBL" id="VUJU01008422">
    <property type="protein sequence ID" value="KAF0730965.1"/>
    <property type="molecule type" value="Genomic_DNA"/>
</dbReference>